<dbReference type="PROSITE" id="PS51826">
    <property type="entry name" value="PSBD"/>
    <property type="match status" value="1"/>
</dbReference>
<dbReference type="InterPro" id="IPR036625">
    <property type="entry name" value="E3-bd_dom_sf"/>
</dbReference>
<dbReference type="InterPro" id="IPR011053">
    <property type="entry name" value="Single_hybrid_motif"/>
</dbReference>
<dbReference type="SUPFAM" id="SSF52777">
    <property type="entry name" value="CoA-dependent acyltransferases"/>
    <property type="match status" value="1"/>
</dbReference>
<keyword evidence="4 6" id="KW-0450">Lipoyl</keyword>
<evidence type="ECO:0000259" key="9">
    <source>
        <dbReference type="PROSITE" id="PS51826"/>
    </source>
</evidence>
<evidence type="ECO:0000256" key="6">
    <source>
        <dbReference type="RuleBase" id="RU003423"/>
    </source>
</evidence>
<dbReference type="SUPFAM" id="SSF47005">
    <property type="entry name" value="Peripheral subunit-binding domain of 2-oxo acid dehydrogenase complex"/>
    <property type="match status" value="1"/>
</dbReference>
<protein>
    <recommendedName>
        <fullName evidence="6">Dihydrolipoamide acetyltransferase component of pyruvate dehydrogenase complex</fullName>
        <ecNumber evidence="6">2.3.1.-</ecNumber>
    </recommendedName>
</protein>
<reference evidence="10 11" key="1">
    <citation type="submission" date="2020-08" db="EMBL/GenBank/DDBJ databases">
        <title>Sequencing the genomes of 1000 actinobacteria strains.</title>
        <authorList>
            <person name="Klenk H.-P."/>
        </authorList>
    </citation>
    <scope>NUCLEOTIDE SEQUENCE [LARGE SCALE GENOMIC DNA]</scope>
    <source>
        <strain evidence="10 11">DSM 44230</strain>
    </source>
</reference>
<dbReference type="InterPro" id="IPR003016">
    <property type="entry name" value="2-oxoA_DH_lipoyl-BS"/>
</dbReference>
<feature type="compositionally biased region" description="Low complexity" evidence="7">
    <location>
        <begin position="132"/>
        <end position="147"/>
    </location>
</feature>
<comment type="caution">
    <text evidence="10">The sequence shown here is derived from an EMBL/GenBank/DDBJ whole genome shotgun (WGS) entry which is preliminary data.</text>
</comment>
<comment type="cofactor">
    <cofactor evidence="1 6">
        <name>(R)-lipoate</name>
        <dbReference type="ChEBI" id="CHEBI:83088"/>
    </cofactor>
</comment>
<name>A0A7W7FZL8_9PSEU</name>
<dbReference type="Gene3D" id="2.40.50.100">
    <property type="match status" value="1"/>
</dbReference>
<evidence type="ECO:0000256" key="2">
    <source>
        <dbReference type="ARBA" id="ARBA00007317"/>
    </source>
</evidence>
<dbReference type="InterPro" id="IPR001078">
    <property type="entry name" value="2-oxoacid_DH_actylTfrase"/>
</dbReference>
<evidence type="ECO:0000259" key="8">
    <source>
        <dbReference type="PROSITE" id="PS50968"/>
    </source>
</evidence>
<dbReference type="Proteomes" id="UP000533598">
    <property type="component" value="Unassembled WGS sequence"/>
</dbReference>
<keyword evidence="10" id="KW-0670">Pyruvate</keyword>
<proteinExistence type="inferred from homology"/>
<accession>A0A7W7FZL8</accession>
<feature type="region of interest" description="Disordered" evidence="7">
    <location>
        <begin position="166"/>
        <end position="203"/>
    </location>
</feature>
<dbReference type="GO" id="GO:0031405">
    <property type="term" value="F:lipoic acid binding"/>
    <property type="evidence" value="ECO:0007669"/>
    <property type="project" value="TreeGrafter"/>
</dbReference>
<dbReference type="Pfam" id="PF00364">
    <property type="entry name" value="Biotin_lipoyl"/>
    <property type="match status" value="1"/>
</dbReference>
<organism evidence="10 11">
    <name type="scientific">Crossiella cryophila</name>
    <dbReference type="NCBI Taxonomy" id="43355"/>
    <lineage>
        <taxon>Bacteria</taxon>
        <taxon>Bacillati</taxon>
        <taxon>Actinomycetota</taxon>
        <taxon>Actinomycetes</taxon>
        <taxon>Pseudonocardiales</taxon>
        <taxon>Pseudonocardiaceae</taxon>
        <taxon>Crossiella</taxon>
    </lineage>
</organism>
<evidence type="ECO:0000256" key="5">
    <source>
        <dbReference type="ARBA" id="ARBA00023315"/>
    </source>
</evidence>
<keyword evidence="11" id="KW-1185">Reference proteome</keyword>
<evidence type="ECO:0000256" key="3">
    <source>
        <dbReference type="ARBA" id="ARBA00022679"/>
    </source>
</evidence>
<dbReference type="PANTHER" id="PTHR43178">
    <property type="entry name" value="DIHYDROLIPOAMIDE ACETYLTRANSFERASE COMPONENT OF PYRUVATE DEHYDROGENASE COMPLEX"/>
    <property type="match status" value="1"/>
</dbReference>
<dbReference type="InterPro" id="IPR004167">
    <property type="entry name" value="PSBD"/>
</dbReference>
<dbReference type="Gene3D" id="3.30.559.10">
    <property type="entry name" value="Chloramphenicol acetyltransferase-like domain"/>
    <property type="match status" value="1"/>
</dbReference>
<evidence type="ECO:0000313" key="11">
    <source>
        <dbReference type="Proteomes" id="UP000533598"/>
    </source>
</evidence>
<dbReference type="GO" id="GO:0005737">
    <property type="term" value="C:cytoplasm"/>
    <property type="evidence" value="ECO:0007669"/>
    <property type="project" value="TreeGrafter"/>
</dbReference>
<dbReference type="EC" id="2.3.1.-" evidence="6"/>
<gene>
    <name evidence="10" type="ORF">HNR67_007442</name>
</gene>
<dbReference type="InterPro" id="IPR050743">
    <property type="entry name" value="2-oxoacid_DH_E2_comp"/>
</dbReference>
<dbReference type="InterPro" id="IPR000089">
    <property type="entry name" value="Biotin_lipoyl"/>
</dbReference>
<dbReference type="PANTHER" id="PTHR43178:SF5">
    <property type="entry name" value="LIPOAMIDE ACYLTRANSFERASE COMPONENT OF BRANCHED-CHAIN ALPHA-KETO ACID DEHYDROGENASE COMPLEX, MITOCHONDRIAL"/>
    <property type="match status" value="1"/>
</dbReference>
<evidence type="ECO:0000256" key="1">
    <source>
        <dbReference type="ARBA" id="ARBA00001938"/>
    </source>
</evidence>
<dbReference type="Gene3D" id="4.10.320.10">
    <property type="entry name" value="E3-binding domain"/>
    <property type="match status" value="1"/>
</dbReference>
<dbReference type="AlphaFoldDB" id="A0A7W7FZL8"/>
<evidence type="ECO:0000256" key="4">
    <source>
        <dbReference type="ARBA" id="ARBA00022823"/>
    </source>
</evidence>
<feature type="domain" description="Lipoyl-binding" evidence="8">
    <location>
        <begin position="4"/>
        <end position="79"/>
    </location>
</feature>
<feature type="region of interest" description="Disordered" evidence="7">
    <location>
        <begin position="84"/>
        <end position="147"/>
    </location>
</feature>
<keyword evidence="5 6" id="KW-0012">Acyltransferase</keyword>
<sequence length="493" mass="50531">MADLKQFNLPDLGEGLTEAELITWHVGPGETVALNQIIAEVETAKAAVEMPSPYAGTVVTLHHEPGSTMEVGSPFITIDCGGEGSAPAPAAAPAAAAQPAAEAPAERESVLVGYGAKTSTSNRRRPRKDTPARPASTPATQAATAPVAAQAAAPVAATPAAPARSAQAAARTAPAAPVGPAASAAPGSLAARSSRPAAKPPVRKLAKDLDIDLSTVVGTGPQGTITRQDLLSANGNGSSAVAVAPVAEPVAPAAPAFDPAAREDRIPVRGVRKLTAEAMVASAFTAPHVTEFITIDVTPTMELLAELKESPAFAGIKLTPLALIAKALLLAVRRNPTVNSRWDEANQEIVLPRYVNLGIAAATPRGLMVPNIKDADRLSLIELAKSLGELTLTAKDGKTTPADLSGGTITITNVGVFGVDTGTPIINPGEAAILCLGAIRKQPWVHNDELAIRQVTTLALSFDHRLVDGEQGSRFLADLAAILSDTRNFVAFG</sequence>
<dbReference type="PROSITE" id="PS00189">
    <property type="entry name" value="LIPOYL"/>
    <property type="match status" value="1"/>
</dbReference>
<dbReference type="EMBL" id="JACHMH010000001">
    <property type="protein sequence ID" value="MBB4681324.1"/>
    <property type="molecule type" value="Genomic_DNA"/>
</dbReference>
<dbReference type="Pfam" id="PF02817">
    <property type="entry name" value="E3_binding"/>
    <property type="match status" value="1"/>
</dbReference>
<feature type="compositionally biased region" description="Low complexity" evidence="7">
    <location>
        <begin position="166"/>
        <end position="197"/>
    </location>
</feature>
<dbReference type="SUPFAM" id="SSF51230">
    <property type="entry name" value="Single hybrid motif"/>
    <property type="match status" value="1"/>
</dbReference>
<dbReference type="RefSeq" id="WP_185007814.1">
    <property type="nucleotide sequence ID" value="NZ_JACHMH010000001.1"/>
</dbReference>
<evidence type="ECO:0000256" key="7">
    <source>
        <dbReference type="SAM" id="MobiDB-lite"/>
    </source>
</evidence>
<feature type="compositionally biased region" description="Low complexity" evidence="7">
    <location>
        <begin position="86"/>
        <end position="103"/>
    </location>
</feature>
<dbReference type="FunFam" id="3.30.559.10:FF:000007">
    <property type="entry name" value="Dihydrolipoamide acetyltransferase component of pyruvate dehydrogenase complex"/>
    <property type="match status" value="1"/>
</dbReference>
<evidence type="ECO:0000313" key="10">
    <source>
        <dbReference type="EMBL" id="MBB4681324.1"/>
    </source>
</evidence>
<comment type="similarity">
    <text evidence="2 6">Belongs to the 2-oxoacid dehydrogenase family.</text>
</comment>
<dbReference type="CDD" id="cd06849">
    <property type="entry name" value="lipoyl_domain"/>
    <property type="match status" value="1"/>
</dbReference>
<keyword evidence="3 6" id="KW-0808">Transferase</keyword>
<dbReference type="PROSITE" id="PS50968">
    <property type="entry name" value="BIOTINYL_LIPOYL"/>
    <property type="match status" value="1"/>
</dbReference>
<dbReference type="GO" id="GO:0016407">
    <property type="term" value="F:acetyltransferase activity"/>
    <property type="evidence" value="ECO:0007669"/>
    <property type="project" value="TreeGrafter"/>
</dbReference>
<feature type="domain" description="Peripheral subunit-binding (PSBD)" evidence="9">
    <location>
        <begin position="197"/>
        <end position="234"/>
    </location>
</feature>
<dbReference type="InterPro" id="IPR023213">
    <property type="entry name" value="CAT-like_dom_sf"/>
</dbReference>
<dbReference type="Pfam" id="PF00198">
    <property type="entry name" value="2-oxoacid_dh"/>
    <property type="match status" value="1"/>
</dbReference>